<dbReference type="Gene3D" id="3.30.710.10">
    <property type="entry name" value="Potassium Channel Kv1.1, Chain A"/>
    <property type="match status" value="1"/>
</dbReference>
<dbReference type="PROSITE" id="PS50097">
    <property type="entry name" value="BTB"/>
    <property type="match status" value="1"/>
</dbReference>
<name>A0AAD6XSQ0_9AGAR</name>
<dbReference type="SUPFAM" id="SSF54695">
    <property type="entry name" value="POZ domain"/>
    <property type="match status" value="1"/>
</dbReference>
<evidence type="ECO:0000259" key="1">
    <source>
        <dbReference type="PROSITE" id="PS50097"/>
    </source>
</evidence>
<feature type="domain" description="BTB" evidence="1">
    <location>
        <begin position="34"/>
        <end position="99"/>
    </location>
</feature>
<evidence type="ECO:0000313" key="2">
    <source>
        <dbReference type="EMBL" id="KAJ7084583.1"/>
    </source>
</evidence>
<dbReference type="EMBL" id="JARJCN010000037">
    <property type="protein sequence ID" value="KAJ7084583.1"/>
    <property type="molecule type" value="Genomic_DNA"/>
</dbReference>
<protein>
    <recommendedName>
        <fullName evidence="1">BTB domain-containing protein</fullName>
    </recommendedName>
</protein>
<comment type="caution">
    <text evidence="2">The sequence shown here is derived from an EMBL/GenBank/DDBJ whole genome shotgun (WGS) entry which is preliminary data.</text>
</comment>
<proteinExistence type="predicted"/>
<evidence type="ECO:0000313" key="3">
    <source>
        <dbReference type="Proteomes" id="UP001222325"/>
    </source>
</evidence>
<dbReference type="InterPro" id="IPR000210">
    <property type="entry name" value="BTB/POZ_dom"/>
</dbReference>
<reference evidence="2" key="1">
    <citation type="submission" date="2023-03" db="EMBL/GenBank/DDBJ databases">
        <title>Massive genome expansion in bonnet fungi (Mycena s.s.) driven by repeated elements and novel gene families across ecological guilds.</title>
        <authorList>
            <consortium name="Lawrence Berkeley National Laboratory"/>
            <person name="Harder C.B."/>
            <person name="Miyauchi S."/>
            <person name="Viragh M."/>
            <person name="Kuo A."/>
            <person name="Thoen E."/>
            <person name="Andreopoulos B."/>
            <person name="Lu D."/>
            <person name="Skrede I."/>
            <person name="Drula E."/>
            <person name="Henrissat B."/>
            <person name="Morin E."/>
            <person name="Kohler A."/>
            <person name="Barry K."/>
            <person name="LaButti K."/>
            <person name="Morin E."/>
            <person name="Salamov A."/>
            <person name="Lipzen A."/>
            <person name="Mereny Z."/>
            <person name="Hegedus B."/>
            <person name="Baldrian P."/>
            <person name="Stursova M."/>
            <person name="Weitz H."/>
            <person name="Taylor A."/>
            <person name="Grigoriev I.V."/>
            <person name="Nagy L.G."/>
            <person name="Martin F."/>
            <person name="Kauserud H."/>
        </authorList>
    </citation>
    <scope>NUCLEOTIDE SEQUENCE</scope>
    <source>
        <strain evidence="2">CBHHK173m</strain>
    </source>
</reference>
<dbReference type="AlphaFoldDB" id="A0AAD6XSQ0"/>
<organism evidence="2 3">
    <name type="scientific">Mycena belliarum</name>
    <dbReference type="NCBI Taxonomy" id="1033014"/>
    <lineage>
        <taxon>Eukaryota</taxon>
        <taxon>Fungi</taxon>
        <taxon>Dikarya</taxon>
        <taxon>Basidiomycota</taxon>
        <taxon>Agaricomycotina</taxon>
        <taxon>Agaricomycetes</taxon>
        <taxon>Agaricomycetidae</taxon>
        <taxon>Agaricales</taxon>
        <taxon>Marasmiineae</taxon>
        <taxon>Mycenaceae</taxon>
        <taxon>Mycena</taxon>
    </lineage>
</organism>
<gene>
    <name evidence="2" type="ORF">B0H15DRAFT_783775</name>
</gene>
<keyword evidence="3" id="KW-1185">Reference proteome</keyword>
<dbReference type="InterPro" id="IPR011333">
    <property type="entry name" value="SKP1/BTB/POZ_sf"/>
</dbReference>
<dbReference type="Proteomes" id="UP001222325">
    <property type="component" value="Unassembled WGS sequence"/>
</dbReference>
<accession>A0AAD6XSQ0</accession>
<sequence>MGASVTPVRTPAHRRSYSKRLCSIVRSELWFQDGNIVIVAGSVAFKVHRGQLRRHSEVFDDVFNIPQPNDQDLYEGCPWVEVYDCPSDVLYFLKAIYDGLYFKMPGANDFPAVAAVLRLSTKYLVEHLRQRCMTRLELDWPSTLAGWDQREQAATNAAGHYAPRSSCPHPILVIDLALDLGLSAFLPAAMYDLARYGPSKIMAGTPASPLSFTPERPTPRMLTTLAPVSLVSTLRGREHAQRFLADFVINELQGRSPATDCVHVEEDTPSRMCRESFYFIMLNVLRSVGGIACGRDADPLFTLLQAVDMLSRTDFSDGHRQCGLKLCHPCKIDFAGAATRARGEVWRLLPAWFGLADMEDTLDTKKRDVFAE</sequence>
<dbReference type="SMART" id="SM00225">
    <property type="entry name" value="BTB"/>
    <property type="match status" value="1"/>
</dbReference>